<dbReference type="EMBL" id="JAURTK010000010">
    <property type="protein sequence ID" value="MDP9650525.1"/>
    <property type="molecule type" value="Genomic_DNA"/>
</dbReference>
<dbReference type="SUPFAM" id="SSF52402">
    <property type="entry name" value="Adenine nucleotide alpha hydrolases-like"/>
    <property type="match status" value="1"/>
</dbReference>
<dbReference type="InterPro" id="IPR006016">
    <property type="entry name" value="UspA"/>
</dbReference>
<accession>A0AB73IKS3</accession>
<dbReference type="InterPro" id="IPR014729">
    <property type="entry name" value="Rossmann-like_a/b/a_fold"/>
</dbReference>
<dbReference type="Proteomes" id="UP001229486">
    <property type="component" value="Unassembled WGS sequence"/>
</dbReference>
<gene>
    <name evidence="2" type="ORF">J2793_005998</name>
</gene>
<sequence>MSSLFRMLLVYDGTAESQAALSRCSQLSLALSAAVDVVSVVDPAGANAHSAGMLSDLAYSRLEELARHTLQTAIGKLADSGVTAHGYLTFGRTADAVSRHAANLNSDIVVVGHRTQRGFLRWLGERPVHLDLAERLRGSTIVTVTLPSA</sequence>
<dbReference type="CDD" id="cd00293">
    <property type="entry name" value="USP-like"/>
    <property type="match status" value="1"/>
</dbReference>
<dbReference type="AlphaFoldDB" id="A0AB73IKS3"/>
<proteinExistence type="predicted"/>
<protein>
    <submittedName>
        <fullName evidence="2">Nucleotide-binding universal stress UspA family protein</fullName>
    </submittedName>
</protein>
<name>A0AB73IKS3_9BURK</name>
<dbReference type="Pfam" id="PF00582">
    <property type="entry name" value="Usp"/>
    <property type="match status" value="1"/>
</dbReference>
<evidence type="ECO:0000259" key="1">
    <source>
        <dbReference type="Pfam" id="PF00582"/>
    </source>
</evidence>
<comment type="caution">
    <text evidence="2">The sequence shown here is derived from an EMBL/GenBank/DDBJ whole genome shotgun (WGS) entry which is preliminary data.</text>
</comment>
<organism evidence="2 3">
    <name type="scientific">Paraburkholderia caledonica</name>
    <dbReference type="NCBI Taxonomy" id="134536"/>
    <lineage>
        <taxon>Bacteria</taxon>
        <taxon>Pseudomonadati</taxon>
        <taxon>Pseudomonadota</taxon>
        <taxon>Betaproteobacteria</taxon>
        <taxon>Burkholderiales</taxon>
        <taxon>Burkholderiaceae</taxon>
        <taxon>Paraburkholderia</taxon>
    </lineage>
</organism>
<dbReference type="GeneID" id="97018982"/>
<feature type="domain" description="UspA" evidence="1">
    <location>
        <begin position="6"/>
        <end position="123"/>
    </location>
</feature>
<evidence type="ECO:0000313" key="3">
    <source>
        <dbReference type="Proteomes" id="UP001229486"/>
    </source>
</evidence>
<evidence type="ECO:0000313" key="2">
    <source>
        <dbReference type="EMBL" id="MDP9650525.1"/>
    </source>
</evidence>
<dbReference type="RefSeq" id="WP_123282704.1">
    <property type="nucleotide sequence ID" value="NZ_JAURTK010000010.1"/>
</dbReference>
<dbReference type="Gene3D" id="3.40.50.620">
    <property type="entry name" value="HUPs"/>
    <property type="match status" value="1"/>
</dbReference>
<reference evidence="2" key="1">
    <citation type="submission" date="2023-07" db="EMBL/GenBank/DDBJ databases">
        <title>Sorghum-associated microbial communities from plants grown in Nebraska, USA.</title>
        <authorList>
            <person name="Schachtman D."/>
        </authorList>
    </citation>
    <scope>NUCLEOTIDE SEQUENCE</scope>
    <source>
        <strain evidence="2">DS1061</strain>
    </source>
</reference>